<dbReference type="Pfam" id="PF08897">
    <property type="entry name" value="DUF1841"/>
    <property type="match status" value="1"/>
</dbReference>
<evidence type="ECO:0000313" key="1">
    <source>
        <dbReference type="EMBL" id="MEC5386905.1"/>
    </source>
</evidence>
<evidence type="ECO:0000313" key="2">
    <source>
        <dbReference type="Proteomes" id="UP001331561"/>
    </source>
</evidence>
<dbReference type="RefSeq" id="WP_327599861.1">
    <property type="nucleotide sequence ID" value="NZ_JAYXHS010000002.1"/>
</dbReference>
<accession>A0ABU6K5A4</accession>
<sequence>MFNPSRDQARAFFIESWRKQRANESMQAMEQLVADIVQSHPEYHALLESPDAAEKDFTPDDGAINPFLHMSLHLAIEEQLAIDQPPGIKAAFEACLARRGNAHEARHDVLESLGEIIWESQRSGTPLDAMAYLERVKQRGSST</sequence>
<comment type="caution">
    <text evidence="1">The sequence shown here is derived from an EMBL/GenBank/DDBJ whole genome shotgun (WGS) entry which is preliminary data.</text>
</comment>
<dbReference type="EMBL" id="JAYXHS010000002">
    <property type="protein sequence ID" value="MEC5386905.1"/>
    <property type="molecule type" value="Genomic_DNA"/>
</dbReference>
<dbReference type="InterPro" id="IPR014993">
    <property type="entry name" value="DUF1841"/>
</dbReference>
<proteinExistence type="predicted"/>
<gene>
    <name evidence="1" type="ORF">VVD49_14315</name>
</gene>
<protein>
    <submittedName>
        <fullName evidence="1">DUF1841 family protein</fullName>
    </submittedName>
</protein>
<dbReference type="Proteomes" id="UP001331561">
    <property type="component" value="Unassembled WGS sequence"/>
</dbReference>
<keyword evidence="2" id="KW-1185">Reference proteome</keyword>
<reference evidence="1 2" key="1">
    <citation type="submission" date="2024-01" db="EMBL/GenBank/DDBJ databases">
        <title>Uliginosibacterium soil sp. nov.</title>
        <authorList>
            <person name="Lv Y."/>
        </authorList>
    </citation>
    <scope>NUCLEOTIDE SEQUENCE [LARGE SCALE GENOMIC DNA]</scope>
    <source>
        <strain evidence="1 2">H3</strain>
    </source>
</reference>
<organism evidence="1 2">
    <name type="scientific">Uliginosibacterium silvisoli</name>
    <dbReference type="NCBI Taxonomy" id="3114758"/>
    <lineage>
        <taxon>Bacteria</taxon>
        <taxon>Pseudomonadati</taxon>
        <taxon>Pseudomonadota</taxon>
        <taxon>Betaproteobacteria</taxon>
        <taxon>Rhodocyclales</taxon>
        <taxon>Zoogloeaceae</taxon>
        <taxon>Uliginosibacterium</taxon>
    </lineage>
</organism>
<name>A0ABU6K5A4_9RHOO</name>